<reference evidence="2" key="1">
    <citation type="submission" date="2016-07" db="EMBL/GenBank/DDBJ databases">
        <authorList>
            <person name="Florea S."/>
            <person name="Webb J.S."/>
            <person name="Jaromczyk J."/>
            <person name="Schardl C.L."/>
        </authorList>
    </citation>
    <scope>NUCLEOTIDE SEQUENCE [LARGE SCALE GENOMIC DNA]</scope>
    <source>
        <strain evidence="2">MIT 01-6242</strain>
    </source>
</reference>
<protein>
    <submittedName>
        <fullName evidence="1">Uncharacterized protein</fullName>
    </submittedName>
</protein>
<dbReference type="STRING" id="222136.BBW65_00640"/>
<proteinExistence type="predicted"/>
<dbReference type="Proteomes" id="UP000092884">
    <property type="component" value="Chromosome"/>
</dbReference>
<dbReference type="EMBL" id="CP016503">
    <property type="protein sequence ID" value="ANV97414.1"/>
    <property type="molecule type" value="Genomic_DNA"/>
</dbReference>
<name>A0A1B1U3Q1_9HELI</name>
<sequence>MNYQKSPKTYQKQIQLFKDESVWVIQMKNIFEVVCAKNAQTTQLFPKYKELVQAFEWLCSKQPLSKEIK</sequence>
<dbReference type="RefSeq" id="WP_066338383.1">
    <property type="nucleotide sequence ID" value="NZ_CP016503.1"/>
</dbReference>
<dbReference type="AlphaFoldDB" id="A0A1B1U3Q1"/>
<evidence type="ECO:0000313" key="1">
    <source>
        <dbReference type="EMBL" id="ANV97414.1"/>
    </source>
</evidence>
<evidence type="ECO:0000313" key="2">
    <source>
        <dbReference type="Proteomes" id="UP000092884"/>
    </source>
</evidence>
<keyword evidence="2" id="KW-1185">Reference proteome</keyword>
<accession>A0A1B1U3Q1</accession>
<gene>
    <name evidence="1" type="ORF">BBW65_00640</name>
</gene>
<organism evidence="1 2">
    <name type="scientific">Helicobacter enhydrae</name>
    <dbReference type="NCBI Taxonomy" id="222136"/>
    <lineage>
        <taxon>Bacteria</taxon>
        <taxon>Pseudomonadati</taxon>
        <taxon>Campylobacterota</taxon>
        <taxon>Epsilonproteobacteria</taxon>
        <taxon>Campylobacterales</taxon>
        <taxon>Helicobacteraceae</taxon>
        <taxon>Helicobacter</taxon>
    </lineage>
</organism>
<dbReference type="KEGG" id="het:BBW65_00640"/>